<accession>A0A1R0GN18</accession>
<name>A0A1R0GN18_9FUNG</name>
<evidence type="ECO:0000313" key="2">
    <source>
        <dbReference type="Proteomes" id="UP000187455"/>
    </source>
</evidence>
<gene>
    <name evidence="1" type="ORF">AYI68_g7673</name>
</gene>
<dbReference type="EMBL" id="LSSL01006794">
    <property type="protein sequence ID" value="OLY78280.1"/>
    <property type="molecule type" value="Genomic_DNA"/>
</dbReference>
<comment type="caution">
    <text evidence="1">The sequence shown here is derived from an EMBL/GenBank/DDBJ whole genome shotgun (WGS) entry which is preliminary data.</text>
</comment>
<reference evidence="1 2" key="1">
    <citation type="journal article" date="2016" name="Mol. Biol. Evol.">
        <title>Genome-Wide Survey of Gut Fungi (Harpellales) Reveals the First Horizontally Transferred Ubiquitin Gene from a Mosquito Host.</title>
        <authorList>
            <person name="Wang Y."/>
            <person name="White M.M."/>
            <person name="Kvist S."/>
            <person name="Moncalvo J.M."/>
        </authorList>
    </citation>
    <scope>NUCLEOTIDE SEQUENCE [LARGE SCALE GENOMIC DNA]</scope>
    <source>
        <strain evidence="1 2">ALG-7-W6</strain>
    </source>
</reference>
<dbReference type="AlphaFoldDB" id="A0A1R0GN18"/>
<protein>
    <submittedName>
        <fullName evidence="1">Uncharacterized protein</fullName>
    </submittedName>
</protein>
<feature type="non-terminal residue" evidence="1">
    <location>
        <position position="19"/>
    </location>
</feature>
<dbReference type="Proteomes" id="UP000187455">
    <property type="component" value="Unassembled WGS sequence"/>
</dbReference>
<organism evidence="1 2">
    <name type="scientific">Smittium mucronatum</name>
    <dbReference type="NCBI Taxonomy" id="133383"/>
    <lineage>
        <taxon>Eukaryota</taxon>
        <taxon>Fungi</taxon>
        <taxon>Fungi incertae sedis</taxon>
        <taxon>Zoopagomycota</taxon>
        <taxon>Kickxellomycotina</taxon>
        <taxon>Harpellomycetes</taxon>
        <taxon>Harpellales</taxon>
        <taxon>Legeriomycetaceae</taxon>
        <taxon>Smittium</taxon>
    </lineage>
</organism>
<evidence type="ECO:0000313" key="1">
    <source>
        <dbReference type="EMBL" id="OLY78280.1"/>
    </source>
</evidence>
<proteinExistence type="predicted"/>
<sequence length="19" mass="2391">MTPEIFYIRLKICFLPRSY</sequence>
<keyword evidence="2" id="KW-1185">Reference proteome</keyword>